<keyword evidence="4" id="KW-1185">Reference proteome</keyword>
<dbReference type="GO" id="GO:0003824">
    <property type="term" value="F:catalytic activity"/>
    <property type="evidence" value="ECO:0007669"/>
    <property type="project" value="InterPro"/>
</dbReference>
<evidence type="ECO:0000313" key="3">
    <source>
        <dbReference type="EMBL" id="KAG9447760.1"/>
    </source>
</evidence>
<evidence type="ECO:0000313" key="4">
    <source>
        <dbReference type="Proteomes" id="UP000825729"/>
    </source>
</evidence>
<dbReference type="AlphaFoldDB" id="A0AAV7EI47"/>
<feature type="compositionally biased region" description="Polar residues" evidence="1">
    <location>
        <begin position="36"/>
        <end position="46"/>
    </location>
</feature>
<name>A0AAV7EI47_ARIFI</name>
<proteinExistence type="predicted"/>
<gene>
    <name evidence="3" type="ORF">H6P81_013888</name>
</gene>
<reference evidence="3 4" key="1">
    <citation type="submission" date="2021-07" db="EMBL/GenBank/DDBJ databases">
        <title>The Aristolochia fimbriata genome: insights into angiosperm evolution, floral development and chemical biosynthesis.</title>
        <authorList>
            <person name="Jiao Y."/>
        </authorList>
    </citation>
    <scope>NUCLEOTIDE SEQUENCE [LARGE SCALE GENOMIC DNA]</scope>
    <source>
        <strain evidence="3">IBCAS-2021</strain>
        <tissue evidence="3">Leaf</tissue>
    </source>
</reference>
<evidence type="ECO:0000259" key="2">
    <source>
        <dbReference type="Pfam" id="PF14529"/>
    </source>
</evidence>
<protein>
    <recommendedName>
        <fullName evidence="2">Endonuclease/exonuclease/phosphatase domain-containing protein</fullName>
    </recommendedName>
</protein>
<evidence type="ECO:0000256" key="1">
    <source>
        <dbReference type="SAM" id="MobiDB-lite"/>
    </source>
</evidence>
<feature type="region of interest" description="Disordered" evidence="1">
    <location>
        <begin position="126"/>
        <end position="162"/>
    </location>
</feature>
<dbReference type="Proteomes" id="UP000825729">
    <property type="component" value="Unassembled WGS sequence"/>
</dbReference>
<dbReference type="PANTHER" id="PTHR33710:SF71">
    <property type="entry name" value="ENDONUCLEASE_EXONUCLEASE_PHOSPHATASE DOMAIN-CONTAINING PROTEIN"/>
    <property type="match status" value="1"/>
</dbReference>
<comment type="caution">
    <text evidence="3">The sequence shown here is derived from an EMBL/GenBank/DDBJ whole genome shotgun (WGS) entry which is preliminary data.</text>
</comment>
<dbReference type="InterPro" id="IPR036691">
    <property type="entry name" value="Endo/exonu/phosph_ase_sf"/>
</dbReference>
<dbReference type="PANTHER" id="PTHR33710">
    <property type="entry name" value="BNAC02G09200D PROTEIN"/>
    <property type="match status" value="1"/>
</dbReference>
<dbReference type="Gene3D" id="3.60.10.10">
    <property type="entry name" value="Endonuclease/exonuclease/phosphatase"/>
    <property type="match status" value="1"/>
</dbReference>
<organism evidence="3 4">
    <name type="scientific">Aristolochia fimbriata</name>
    <name type="common">White veined hardy Dutchman's pipe vine</name>
    <dbReference type="NCBI Taxonomy" id="158543"/>
    <lineage>
        <taxon>Eukaryota</taxon>
        <taxon>Viridiplantae</taxon>
        <taxon>Streptophyta</taxon>
        <taxon>Embryophyta</taxon>
        <taxon>Tracheophyta</taxon>
        <taxon>Spermatophyta</taxon>
        <taxon>Magnoliopsida</taxon>
        <taxon>Magnoliidae</taxon>
        <taxon>Piperales</taxon>
        <taxon>Aristolochiaceae</taxon>
        <taxon>Aristolochia</taxon>
    </lineage>
</organism>
<dbReference type="EMBL" id="JAINDJ010000005">
    <property type="protein sequence ID" value="KAG9447760.1"/>
    <property type="molecule type" value="Genomic_DNA"/>
</dbReference>
<dbReference type="InterPro" id="IPR005135">
    <property type="entry name" value="Endo/exonuclease/phosphatase"/>
</dbReference>
<dbReference type="SUPFAM" id="SSF56219">
    <property type="entry name" value="DNase I-like"/>
    <property type="match status" value="1"/>
</dbReference>
<accession>A0AAV7EI47</accession>
<feature type="region of interest" description="Disordered" evidence="1">
    <location>
        <begin position="34"/>
        <end position="58"/>
    </location>
</feature>
<feature type="domain" description="Endonuclease/exonuclease/phosphatase" evidence="2">
    <location>
        <begin position="345"/>
        <end position="464"/>
    </location>
</feature>
<sequence length="645" mass="73316">MFALVPVAPATVEEGEDDRRQLAIVLPNQIGEGTEAKSTISPNQEVPINEDGKRRVSDRGDVMIPDCFIGTQEKEEMARKGSGPKTVGPDERHEVEILKGPISSTGAEPATEWEAPGQIIILTTDAGQKADEEDSDNLPPKSVSDKTRTSPYGLPSTSRPLPASELRQLGNECENPKSVMPVSCAHARNHANKILRNPRAMYRSSPMKTCSVSVPLPSSNIKEVEEEDEDEERRIYNNWLKDYQEKVMWGYNQKLKMNQARIVECLNQVKALEKAKNRSEALLQETKLQNISQAMARYVWHKRRPQWVEVGAQGSARGIAVFWDPNEVELIAKEEGMNGSHWAALSVYGPTSQDQREDFWHELSALIQLWPFPWIIGGDFNVTRYNSENLGGRCRVTSAMTQFNSLIQDLSLIQPSLGGGQYTWSNRRSSQLDRFLVTQGWLDLHKNVSGRVLPRLTSDHNPIMLETEPDSWGVPPFCFEDGWLLEDGFKEKLKTRWEDCDAHGKACLRFSKKLKSLKNKIRAWAKERNIDFDKEKAELLDKIQEFDRIEELNGSLSILEGIERDLFTKAYEDKVAQERIYWKQRARNIVRPFPSDLPLKSLPPTVRELLEKPFTVEEIEERIRSLPSDKVPSLGGFTAEFYKQG</sequence>
<dbReference type="Pfam" id="PF14529">
    <property type="entry name" value="Exo_endo_phos_2"/>
    <property type="match status" value="1"/>
</dbReference>